<dbReference type="Proteomes" id="UP000030152">
    <property type="component" value="Unassembled WGS sequence"/>
</dbReference>
<gene>
    <name evidence="1" type="ORF">Q765_04080</name>
</gene>
<dbReference type="EMBL" id="JRLX01000002">
    <property type="protein sequence ID" value="KGO88221.1"/>
    <property type="molecule type" value="Genomic_DNA"/>
</dbReference>
<organism evidence="1 2">
    <name type="scientific">Flavobacterium rivuli WB 3.3-2 = DSM 21788</name>
    <dbReference type="NCBI Taxonomy" id="1121895"/>
    <lineage>
        <taxon>Bacteria</taxon>
        <taxon>Pseudomonadati</taxon>
        <taxon>Bacteroidota</taxon>
        <taxon>Flavobacteriia</taxon>
        <taxon>Flavobacteriales</taxon>
        <taxon>Flavobacteriaceae</taxon>
        <taxon>Flavobacterium</taxon>
    </lineage>
</organism>
<sequence>MDAETANYIVTYYSNFLSLEETMAVRHIHSLQKLSGESNPNLEKMYRKQGWLTDNETVLDLLRDGYDTFEIRVANRILKDNSDKVFLNNCPKCGKLARTPMAKQCRFCTHNWH</sequence>
<keyword evidence="2" id="KW-1185">Reference proteome</keyword>
<dbReference type="eggNOG" id="ENOG5032TFY">
    <property type="taxonomic scope" value="Bacteria"/>
</dbReference>
<dbReference type="RefSeq" id="WP_020212096.1">
    <property type="nucleotide sequence ID" value="NZ_JRLX01000002.1"/>
</dbReference>
<name>A0A0A2M9C6_9FLAO</name>
<reference evidence="1 2" key="1">
    <citation type="submission" date="2013-09" db="EMBL/GenBank/DDBJ databases">
        <authorList>
            <person name="Zeng Z."/>
            <person name="Chen C."/>
        </authorList>
    </citation>
    <scope>NUCLEOTIDE SEQUENCE [LARGE SCALE GENOMIC DNA]</scope>
    <source>
        <strain evidence="1 2">WB 3.3-2</strain>
    </source>
</reference>
<dbReference type="AlphaFoldDB" id="A0A0A2M9C6"/>
<accession>A0A0A2M9C6</accession>
<protein>
    <submittedName>
        <fullName evidence="1">Uncharacterized protein</fullName>
    </submittedName>
</protein>
<proteinExistence type="predicted"/>
<dbReference type="STRING" id="1121895.GCA_000378485_00972"/>
<evidence type="ECO:0000313" key="1">
    <source>
        <dbReference type="EMBL" id="KGO88221.1"/>
    </source>
</evidence>
<comment type="caution">
    <text evidence="1">The sequence shown here is derived from an EMBL/GenBank/DDBJ whole genome shotgun (WGS) entry which is preliminary data.</text>
</comment>
<dbReference type="OrthoDB" id="275225at2"/>
<evidence type="ECO:0000313" key="2">
    <source>
        <dbReference type="Proteomes" id="UP000030152"/>
    </source>
</evidence>